<dbReference type="InterPro" id="IPR006171">
    <property type="entry name" value="TOPRIM_dom"/>
</dbReference>
<keyword evidence="7" id="KW-0460">Magnesium</keyword>
<evidence type="ECO:0000256" key="7">
    <source>
        <dbReference type="ARBA" id="ARBA00022842"/>
    </source>
</evidence>
<keyword evidence="9" id="KW-0238">DNA-binding</keyword>
<keyword evidence="10" id="KW-0413">Isomerase</keyword>
<dbReference type="CDD" id="cd00822">
    <property type="entry name" value="TopoII_Trans_DNA_gyrase"/>
    <property type="match status" value="1"/>
</dbReference>
<dbReference type="InterPro" id="IPR000565">
    <property type="entry name" value="Topo_IIA_B"/>
</dbReference>
<comment type="caution">
    <text evidence="12">The sequence shown here is derived from an EMBL/GenBank/DDBJ whole genome shotgun (WGS) entry which is preliminary data.</text>
</comment>
<dbReference type="Proteomes" id="UP000033616">
    <property type="component" value="Unassembled WGS sequence"/>
</dbReference>
<comment type="catalytic activity">
    <reaction evidence="1">
        <text>ATP-dependent breakage, passage and rejoining of double-stranded DNA.</text>
        <dbReference type="EC" id="5.6.2.2"/>
    </reaction>
</comment>
<keyword evidence="6" id="KW-0067">ATP-binding</keyword>
<dbReference type="EC" id="5.6.2.2" evidence="3"/>
<dbReference type="InterPro" id="IPR020568">
    <property type="entry name" value="Ribosomal_Su5_D2-typ_SF"/>
</dbReference>
<dbReference type="Pfam" id="PF00204">
    <property type="entry name" value="DNA_gyraseB"/>
    <property type="match status" value="1"/>
</dbReference>
<dbReference type="EMBL" id="LANP01000003">
    <property type="protein sequence ID" value="KJV57190.1"/>
    <property type="molecule type" value="Genomic_DNA"/>
</dbReference>
<dbReference type="NCBIfam" id="NF011501">
    <property type="entry name" value="PRK14939.1"/>
    <property type="match status" value="1"/>
</dbReference>
<evidence type="ECO:0000256" key="6">
    <source>
        <dbReference type="ARBA" id="ARBA00022840"/>
    </source>
</evidence>
<dbReference type="AlphaFoldDB" id="A0A0F3MN79"/>
<keyword evidence="5" id="KW-0547">Nucleotide-binding</keyword>
<dbReference type="FunFam" id="3.30.230.10:FF:000005">
    <property type="entry name" value="DNA gyrase subunit B"/>
    <property type="match status" value="1"/>
</dbReference>
<keyword evidence="4" id="KW-0479">Metal-binding</keyword>
<dbReference type="Pfam" id="PF01751">
    <property type="entry name" value="Toprim"/>
    <property type="match status" value="1"/>
</dbReference>
<evidence type="ECO:0000256" key="2">
    <source>
        <dbReference type="ARBA" id="ARBA00010708"/>
    </source>
</evidence>
<dbReference type="PANTHER" id="PTHR45866">
    <property type="entry name" value="DNA GYRASE/TOPOISOMERASE SUBUNIT B"/>
    <property type="match status" value="1"/>
</dbReference>
<dbReference type="InterPro" id="IPR014721">
    <property type="entry name" value="Ribsml_uS5_D2-typ_fold_subgr"/>
</dbReference>
<keyword evidence="13" id="KW-1185">Reference proteome</keyword>
<evidence type="ECO:0000313" key="13">
    <source>
        <dbReference type="Proteomes" id="UP000033616"/>
    </source>
</evidence>
<dbReference type="SMART" id="SM00433">
    <property type="entry name" value="TOP2c"/>
    <property type="match status" value="1"/>
</dbReference>
<dbReference type="PATRIC" id="fig|1359168.3.peg.776"/>
<sequence>MKIFTSIEFSFSELEHRLRELAFLNSSVEFLLTDERSSEIKHVKFFYTGGVESYVQYIDKAKIALHPTISFQQTDNNGATVELAMQWNDSFYENIVCFTNNIRQRDGGSHLQGYRSAVTRAITKYNKDHFPKSNINYNGDDIREGLSCVLSLKLPDPKFASQTKDKLVSPEARAIVEGIVYEKLLEWLEHRPSETKKIFTKITEAAIAREAARKARELTRRKSALGVANLPGKLADCQQRAPDKSELFLVEGDSAGGTAKQGRDRKFQAILPLRGKLLNVERARFDKMLQSDQIGTLITALGTGIGSDDFSVDKIRYHKVVIMTDADVDGSHIRALLLTFFYRYMPEVIEKGYLYIAQPPLYKIKRGASELYLKNDQALYDFLLKIAIDEIDLIKSSGDRISNAELIKIVSYIRKLVNALNKVGTKLNKYIIEILVITKNITASIFNPVNQDKLSALIQKMLPTQDLDKTNWQVEVNEDCIQFYCFVRGIKKTQTLFKSQLEFPEFISLIKLGQKLFELFENSLVLKHKSEKIDISLPSMLLDKLLAIGKHGVSLQRFKGLGEMNADQLWETTLNPENRTLLQVKITDFDEAAAVFSTLMSNVVEPRREFIQANALNVHNLDV</sequence>
<dbReference type="SUPFAM" id="SSF56719">
    <property type="entry name" value="Type II DNA topoisomerase"/>
    <property type="match status" value="1"/>
</dbReference>
<gene>
    <name evidence="12" type="ORF">OCHUTO_0190</name>
</gene>
<dbReference type="InterPro" id="IPR002288">
    <property type="entry name" value="DNA_gyrase_B_C"/>
</dbReference>
<dbReference type="PRINTS" id="PR00418">
    <property type="entry name" value="TPI2FAMILY"/>
</dbReference>
<dbReference type="Gene3D" id="3.30.565.10">
    <property type="entry name" value="Histidine kinase-like ATPase, C-terminal domain"/>
    <property type="match status" value="1"/>
</dbReference>
<dbReference type="InterPro" id="IPR013760">
    <property type="entry name" value="Topo_IIA-like_dom_sf"/>
</dbReference>
<dbReference type="GO" id="GO:0003918">
    <property type="term" value="F:DNA topoisomerase type II (double strand cut, ATP-hydrolyzing) activity"/>
    <property type="evidence" value="ECO:0007669"/>
    <property type="project" value="UniProtKB-EC"/>
</dbReference>
<dbReference type="CDD" id="cd03366">
    <property type="entry name" value="TOPRIM_TopoIIA_GyrB"/>
    <property type="match status" value="1"/>
</dbReference>
<dbReference type="PROSITE" id="PS50880">
    <property type="entry name" value="TOPRIM"/>
    <property type="match status" value="1"/>
</dbReference>
<evidence type="ECO:0000256" key="4">
    <source>
        <dbReference type="ARBA" id="ARBA00022723"/>
    </source>
</evidence>
<dbReference type="InterPro" id="IPR013506">
    <property type="entry name" value="Topo_IIA_bsu_dom2"/>
</dbReference>
<keyword evidence="8" id="KW-0799">Topoisomerase</keyword>
<dbReference type="PROSITE" id="PS00177">
    <property type="entry name" value="TOPOISOMERASE_II"/>
    <property type="match status" value="1"/>
</dbReference>
<dbReference type="GO" id="GO:0046872">
    <property type="term" value="F:metal ion binding"/>
    <property type="evidence" value="ECO:0007669"/>
    <property type="project" value="UniProtKB-KW"/>
</dbReference>
<accession>A0A0F3MN79</accession>
<dbReference type="GO" id="GO:0003677">
    <property type="term" value="F:DNA binding"/>
    <property type="evidence" value="ECO:0007669"/>
    <property type="project" value="UniProtKB-KW"/>
</dbReference>
<dbReference type="SUPFAM" id="SSF54211">
    <property type="entry name" value="Ribosomal protein S5 domain 2-like"/>
    <property type="match status" value="1"/>
</dbReference>
<dbReference type="InterPro" id="IPR001241">
    <property type="entry name" value="Topo_IIA"/>
</dbReference>
<protein>
    <recommendedName>
        <fullName evidence="3">DNA topoisomerase (ATP-hydrolyzing)</fullName>
        <ecNumber evidence="3">5.6.2.2</ecNumber>
    </recommendedName>
</protein>
<dbReference type="Gene3D" id="3.30.230.10">
    <property type="match status" value="1"/>
</dbReference>
<evidence type="ECO:0000256" key="1">
    <source>
        <dbReference type="ARBA" id="ARBA00000185"/>
    </source>
</evidence>
<dbReference type="FunFam" id="3.40.50.670:FF:000001">
    <property type="entry name" value="DNA topoisomerase 2"/>
    <property type="match status" value="1"/>
</dbReference>
<dbReference type="PANTHER" id="PTHR45866:SF1">
    <property type="entry name" value="DNA GYRASE SUBUNIT B, MITOCHONDRIAL"/>
    <property type="match status" value="1"/>
</dbReference>
<dbReference type="PRINTS" id="PR01159">
    <property type="entry name" value="DNAGYRASEB"/>
</dbReference>
<evidence type="ECO:0000256" key="8">
    <source>
        <dbReference type="ARBA" id="ARBA00023029"/>
    </source>
</evidence>
<dbReference type="InterPro" id="IPR018522">
    <property type="entry name" value="TopoIIA_CS"/>
</dbReference>
<dbReference type="InterPro" id="IPR034160">
    <property type="entry name" value="TOPRIM_GyrB"/>
</dbReference>
<comment type="similarity">
    <text evidence="2">Belongs to the type II topoisomerase GyrB family.</text>
</comment>
<dbReference type="InterPro" id="IPR036890">
    <property type="entry name" value="HATPase_C_sf"/>
</dbReference>
<proteinExistence type="inferred from homology"/>
<dbReference type="STRING" id="1359168.OCHUTO_0190"/>
<evidence type="ECO:0000256" key="3">
    <source>
        <dbReference type="ARBA" id="ARBA00012895"/>
    </source>
</evidence>
<reference evidence="12 13" key="1">
    <citation type="submission" date="2015-02" db="EMBL/GenBank/DDBJ databases">
        <title>Genome Sequencing of Rickettsiales.</title>
        <authorList>
            <person name="Daugherty S.C."/>
            <person name="Su Q."/>
            <person name="Abolude K."/>
            <person name="Beier-Sexton M."/>
            <person name="Carlyon J.A."/>
            <person name="Carter R."/>
            <person name="Day N.P."/>
            <person name="Dumler S.J."/>
            <person name="Dyachenko V."/>
            <person name="Godinez A."/>
            <person name="Kurtti T.J."/>
            <person name="Lichay M."/>
            <person name="Mullins K.E."/>
            <person name="Ott S."/>
            <person name="Pappas-Brown V."/>
            <person name="Paris D.H."/>
            <person name="Patel P."/>
            <person name="Richards A.L."/>
            <person name="Sadzewicz L."/>
            <person name="Sears K."/>
            <person name="Seidman D."/>
            <person name="Sengamalay N."/>
            <person name="Stenos J."/>
            <person name="Tallon L.J."/>
            <person name="Vincent G."/>
            <person name="Fraser C.M."/>
            <person name="Munderloh U."/>
            <person name="Dunning-Hotopp J.C."/>
        </authorList>
    </citation>
    <scope>NUCLEOTIDE SEQUENCE [LARGE SCALE GENOMIC DNA]</scope>
    <source>
        <strain evidence="12 13">Fuller</strain>
    </source>
</reference>
<evidence type="ECO:0000256" key="9">
    <source>
        <dbReference type="ARBA" id="ARBA00023125"/>
    </source>
</evidence>
<feature type="domain" description="Toprim" evidence="11">
    <location>
        <begin position="245"/>
        <end position="360"/>
    </location>
</feature>
<evidence type="ECO:0000259" key="11">
    <source>
        <dbReference type="PROSITE" id="PS50880"/>
    </source>
</evidence>
<name>A0A0F3MN79_9RICK</name>
<dbReference type="InterPro" id="IPR013759">
    <property type="entry name" value="Topo_IIA_B_C"/>
</dbReference>
<evidence type="ECO:0000256" key="5">
    <source>
        <dbReference type="ARBA" id="ARBA00022741"/>
    </source>
</evidence>
<dbReference type="Pfam" id="PF00986">
    <property type="entry name" value="DNA_gyraseB_C"/>
    <property type="match status" value="1"/>
</dbReference>
<dbReference type="GO" id="GO:0005524">
    <property type="term" value="F:ATP binding"/>
    <property type="evidence" value="ECO:0007669"/>
    <property type="project" value="UniProtKB-KW"/>
</dbReference>
<dbReference type="GO" id="GO:0006265">
    <property type="term" value="P:DNA topological change"/>
    <property type="evidence" value="ECO:0007669"/>
    <property type="project" value="InterPro"/>
</dbReference>
<dbReference type="Gene3D" id="3.40.50.670">
    <property type="match status" value="2"/>
</dbReference>
<evidence type="ECO:0000313" key="12">
    <source>
        <dbReference type="EMBL" id="KJV57190.1"/>
    </source>
</evidence>
<organism evidence="12 13">
    <name type="scientific">Orientia chuto str. Dubai</name>
    <dbReference type="NCBI Taxonomy" id="1359168"/>
    <lineage>
        <taxon>Bacteria</taxon>
        <taxon>Pseudomonadati</taxon>
        <taxon>Pseudomonadota</taxon>
        <taxon>Alphaproteobacteria</taxon>
        <taxon>Rickettsiales</taxon>
        <taxon>Rickettsiaceae</taxon>
        <taxon>Rickettsieae</taxon>
        <taxon>Orientia</taxon>
    </lineage>
</organism>
<evidence type="ECO:0000256" key="10">
    <source>
        <dbReference type="ARBA" id="ARBA00023235"/>
    </source>
</evidence>
<dbReference type="SUPFAM" id="SSF55874">
    <property type="entry name" value="ATPase domain of HSP90 chaperone/DNA topoisomerase II/histidine kinase"/>
    <property type="match status" value="1"/>
</dbReference>